<evidence type="ECO:0000313" key="2">
    <source>
        <dbReference type="Proteomes" id="UP000001964"/>
    </source>
</evidence>
<evidence type="ECO:0008006" key="3">
    <source>
        <dbReference type="Google" id="ProtNLM"/>
    </source>
</evidence>
<keyword evidence="2" id="KW-1185">Reference proteome</keyword>
<reference evidence="1 2" key="1">
    <citation type="submission" date="2006-08" db="EMBL/GenBank/DDBJ databases">
        <title>Complete sequence of Maricaulis maris MCS10.</title>
        <authorList>
            <consortium name="US DOE Joint Genome Institute"/>
            <person name="Copeland A."/>
            <person name="Lucas S."/>
            <person name="Lapidus A."/>
            <person name="Barry K."/>
            <person name="Detter J.C."/>
            <person name="Glavina del Rio T."/>
            <person name="Hammon N."/>
            <person name="Israni S."/>
            <person name="Dalin E."/>
            <person name="Tice H."/>
            <person name="Pitluck S."/>
            <person name="Saunders E."/>
            <person name="Brettin T."/>
            <person name="Bruce D."/>
            <person name="Han C."/>
            <person name="Tapia R."/>
            <person name="Gilna P."/>
            <person name="Schmutz J."/>
            <person name="Larimer F."/>
            <person name="Land M."/>
            <person name="Hauser L."/>
            <person name="Kyrpides N."/>
            <person name="Mikhailova N."/>
            <person name="Viollier P."/>
            <person name="Stephens C."/>
            <person name="Richardson P."/>
        </authorList>
    </citation>
    <scope>NUCLEOTIDE SEQUENCE [LARGE SCALE GENOMIC DNA]</scope>
    <source>
        <strain evidence="1 2">MCS10</strain>
    </source>
</reference>
<dbReference type="STRING" id="394221.Mmar10_1836"/>
<dbReference type="eggNOG" id="ENOG50315W0">
    <property type="taxonomic scope" value="Bacteria"/>
</dbReference>
<gene>
    <name evidence="1" type="ordered locus">Mmar10_1836</name>
</gene>
<protein>
    <recommendedName>
        <fullName evidence="3">YaiO family outer membrane beta-barrel protein</fullName>
    </recommendedName>
</protein>
<dbReference type="HOGENOM" id="CLU_082659_0_0_5"/>
<name>Q0ANK9_MARMM</name>
<dbReference type="Proteomes" id="UP000001964">
    <property type="component" value="Chromosome"/>
</dbReference>
<dbReference type="KEGG" id="mmr:Mmar10_1836"/>
<sequence>MSGPVLAPPAAAGAWPQSKGEGLIIITSLVDRADHAYDNDRQRRDDGYFHKDETAAFIEYGVSARDTLVARIAWQDVRRLRDASYDQAQGLSASEIGWRRRLWQGERLVLSAQIAALIPGQGENVSNQAFGSGDMAADLRGLVGRSFGERGFAEAQLAWRWRDGPWLDEARFDLTAGWRLTERWQVLAQSFSVWSVETDRVGARSYDQHKLQLSISRDLGRQTVQIGGSITPSGRNAIEQRALFMSVWRRF</sequence>
<dbReference type="AlphaFoldDB" id="Q0ANK9"/>
<dbReference type="EMBL" id="CP000449">
    <property type="protein sequence ID" value="ABI66128.1"/>
    <property type="molecule type" value="Genomic_DNA"/>
</dbReference>
<evidence type="ECO:0000313" key="1">
    <source>
        <dbReference type="EMBL" id="ABI66128.1"/>
    </source>
</evidence>
<proteinExistence type="predicted"/>
<accession>Q0ANK9</accession>
<dbReference type="RefSeq" id="WP_011643773.1">
    <property type="nucleotide sequence ID" value="NC_008347.1"/>
</dbReference>
<organism evidence="1 2">
    <name type="scientific">Maricaulis maris (strain MCS10)</name>
    <name type="common">Caulobacter maris</name>
    <dbReference type="NCBI Taxonomy" id="394221"/>
    <lineage>
        <taxon>Bacteria</taxon>
        <taxon>Pseudomonadati</taxon>
        <taxon>Pseudomonadota</taxon>
        <taxon>Alphaproteobacteria</taxon>
        <taxon>Maricaulales</taxon>
        <taxon>Maricaulaceae</taxon>
        <taxon>Maricaulis</taxon>
    </lineage>
</organism>
<dbReference type="OrthoDB" id="7627828at2"/>